<reference evidence="2 3" key="1">
    <citation type="submission" date="2020-07" db="EMBL/GenBank/DDBJ databases">
        <authorList>
            <person name="Pothier F. J."/>
        </authorList>
    </citation>
    <scope>NUCLEOTIDE SEQUENCE [LARGE SCALE GENOMIC DNA]</scope>
    <source>
        <strain evidence="2 3">CFBP 7900</strain>
    </source>
</reference>
<dbReference type="AlphaFoldDB" id="A0A6V7CLH6"/>
<evidence type="ECO:0000256" key="1">
    <source>
        <dbReference type="SAM" id="MobiDB-lite"/>
    </source>
</evidence>
<dbReference type="EMBL" id="CAJDKC010000003">
    <property type="protein sequence ID" value="CAD0318739.1"/>
    <property type="molecule type" value="Genomic_DNA"/>
</dbReference>
<dbReference type="EMBL" id="CAJDKC010000003">
    <property type="protein sequence ID" value="CAD0318748.1"/>
    <property type="molecule type" value="Genomic_DNA"/>
</dbReference>
<sequence>MKAGSRESGLGIRKGEFVRAVPMRRCAAVVNGSEGSNQSLIPNAQSRHRSGGAK</sequence>
<evidence type="ECO:0000313" key="2">
    <source>
        <dbReference type="EMBL" id="CAD0318748.1"/>
    </source>
</evidence>
<feature type="region of interest" description="Disordered" evidence="1">
    <location>
        <begin position="31"/>
        <end position="54"/>
    </location>
</feature>
<dbReference type="Proteomes" id="UP000587508">
    <property type="component" value="Unassembled WGS sequence"/>
</dbReference>
<protein>
    <submittedName>
        <fullName evidence="2">Uncharacterized protein</fullName>
    </submittedName>
</protein>
<gene>
    <name evidence="2" type="ORF">CFBP7900_12270</name>
</gene>
<comment type="caution">
    <text evidence="2">The sequence shown here is derived from an EMBL/GenBank/DDBJ whole genome shotgun (WGS) entry which is preliminary data.</text>
</comment>
<accession>A0A6V7CLH6</accession>
<proteinExistence type="predicted"/>
<feature type="compositionally biased region" description="Polar residues" evidence="1">
    <location>
        <begin position="33"/>
        <end position="45"/>
    </location>
</feature>
<name>A0A6V7CLH6_9XANT</name>
<evidence type="ECO:0000313" key="3">
    <source>
        <dbReference type="Proteomes" id="UP000587508"/>
    </source>
</evidence>
<organism evidence="2 3">
    <name type="scientific">Xanthomonas hortorum pv. carotae</name>
    <dbReference type="NCBI Taxonomy" id="487904"/>
    <lineage>
        <taxon>Bacteria</taxon>
        <taxon>Pseudomonadati</taxon>
        <taxon>Pseudomonadota</taxon>
        <taxon>Gammaproteobacteria</taxon>
        <taxon>Lysobacterales</taxon>
        <taxon>Lysobacteraceae</taxon>
        <taxon>Xanthomonas</taxon>
    </lineage>
</organism>